<protein>
    <submittedName>
        <fullName evidence="1">DUF2141 domain-containing protein</fullName>
    </submittedName>
</protein>
<comment type="caution">
    <text evidence="1">The sequence shown here is derived from an EMBL/GenBank/DDBJ whole genome shotgun (WGS) entry which is preliminary data.</text>
</comment>
<proteinExistence type="predicted"/>
<organism evidence="1 2">
    <name type="scientific">Falsiporphyromonas endometrii</name>
    <dbReference type="NCBI Taxonomy" id="1387297"/>
    <lineage>
        <taxon>Bacteria</taxon>
        <taxon>Pseudomonadati</taxon>
        <taxon>Bacteroidota</taxon>
        <taxon>Bacteroidia</taxon>
        <taxon>Bacteroidales</taxon>
        <taxon>Porphyromonadaceae</taxon>
        <taxon>Falsiporphyromonas</taxon>
    </lineage>
</organism>
<dbReference type="RefSeq" id="WP_380079821.1">
    <property type="nucleotide sequence ID" value="NZ_JBHSGO010000208.1"/>
</dbReference>
<keyword evidence="2" id="KW-1185">Reference proteome</keyword>
<evidence type="ECO:0000313" key="2">
    <source>
        <dbReference type="Proteomes" id="UP001596020"/>
    </source>
</evidence>
<dbReference type="Pfam" id="PF09912">
    <property type="entry name" value="DUF2141"/>
    <property type="match status" value="1"/>
</dbReference>
<accession>A0ABV9K977</accession>
<dbReference type="InterPro" id="IPR018673">
    <property type="entry name" value="DUF2141"/>
</dbReference>
<dbReference type="Proteomes" id="UP001596020">
    <property type="component" value="Unassembled WGS sequence"/>
</dbReference>
<dbReference type="EMBL" id="JBHSGO010000208">
    <property type="protein sequence ID" value="MFC4666587.1"/>
    <property type="molecule type" value="Genomic_DNA"/>
</dbReference>
<sequence length="99" mass="11067">MKLTVIVDQISKFEGKIMCAFYANQAHFLQMPPCAESVSATTGSTTIEMNLPKGDYAIALFQDENNNVEIVSSPPTFEACKFNLDRDKTIHIHLSQKNQ</sequence>
<gene>
    <name evidence="1" type="ORF">ACFO3G_08275</name>
</gene>
<reference evidence="2" key="1">
    <citation type="journal article" date="2019" name="Int. J. Syst. Evol. Microbiol.">
        <title>The Global Catalogue of Microorganisms (GCM) 10K type strain sequencing project: providing services to taxonomists for standard genome sequencing and annotation.</title>
        <authorList>
            <consortium name="The Broad Institute Genomics Platform"/>
            <consortium name="The Broad Institute Genome Sequencing Center for Infectious Disease"/>
            <person name="Wu L."/>
            <person name="Ma J."/>
        </authorList>
    </citation>
    <scope>NUCLEOTIDE SEQUENCE [LARGE SCALE GENOMIC DNA]</scope>
    <source>
        <strain evidence="2">CGMCC 4.7357</strain>
    </source>
</reference>
<name>A0ABV9K977_9PORP</name>
<evidence type="ECO:0000313" key="1">
    <source>
        <dbReference type="EMBL" id="MFC4666587.1"/>
    </source>
</evidence>